<dbReference type="InterPro" id="IPR005093">
    <property type="entry name" value="RNArep_beta"/>
</dbReference>
<comment type="catalytic activity">
    <reaction evidence="8">
        <text>RNA(n) + a ribonucleoside 5'-triphosphate = RNA(n+1) + diphosphate</text>
        <dbReference type="Rhea" id="RHEA:21248"/>
        <dbReference type="Rhea" id="RHEA-COMP:14527"/>
        <dbReference type="Rhea" id="RHEA-COMP:17342"/>
        <dbReference type="ChEBI" id="CHEBI:33019"/>
        <dbReference type="ChEBI" id="CHEBI:61557"/>
        <dbReference type="ChEBI" id="CHEBI:140395"/>
        <dbReference type="EC" id="2.7.7.48"/>
    </reaction>
</comment>
<dbReference type="GO" id="GO:0039694">
    <property type="term" value="P:viral RNA genome replication"/>
    <property type="evidence" value="ECO:0007669"/>
    <property type="project" value="InterPro"/>
</dbReference>
<dbReference type="InterPro" id="IPR007096">
    <property type="entry name" value="RNA-dir_Rpol_cat_phage"/>
</dbReference>
<feature type="binding site" evidence="9">
    <location>
        <position position="384"/>
    </location>
    <ligand>
        <name>Mg(2+)</name>
        <dbReference type="ChEBI" id="CHEBI:18420"/>
        <label>2</label>
    </ligand>
</feature>
<organism evidence="11">
    <name type="scientific">Leviviridae sp</name>
    <dbReference type="NCBI Taxonomy" id="2027243"/>
    <lineage>
        <taxon>Viruses</taxon>
        <taxon>Riboviria</taxon>
        <taxon>Orthornavirae</taxon>
        <taxon>Lenarviricota</taxon>
        <taxon>Leviviricetes</taxon>
        <taxon>Norzivirales</taxon>
        <taxon>Fiersviridae</taxon>
    </lineage>
</organism>
<feature type="binding site" evidence="9">
    <location>
        <position position="299"/>
    </location>
    <ligand>
        <name>Mg(2+)</name>
        <dbReference type="ChEBI" id="CHEBI:18420"/>
        <label>2</label>
    </ligand>
</feature>
<keyword evidence="2 11" id="KW-0696">RNA-directed RNA polymerase</keyword>
<dbReference type="Pfam" id="PF03431">
    <property type="entry name" value="RNA_replicase_B"/>
    <property type="match status" value="1"/>
</dbReference>
<feature type="domain" description="RdRp catalytic" evidence="10">
    <location>
        <begin position="284"/>
        <end position="416"/>
    </location>
</feature>
<name>A0A514D111_9VIRU</name>
<gene>
    <name evidence="11" type="ORF">H4BulkLitter23362_000001</name>
</gene>
<protein>
    <recommendedName>
        <fullName evidence="1">RNA-directed RNA polymerase</fullName>
        <ecNumber evidence="1">2.7.7.48</ecNumber>
    </recommendedName>
    <alternativeName>
        <fullName evidence="7">RNA replicase beta chain</fullName>
    </alternativeName>
</protein>
<keyword evidence="5" id="KW-0547">Nucleotide-binding</keyword>
<keyword evidence="3" id="KW-0808">Transferase</keyword>
<evidence type="ECO:0000256" key="7">
    <source>
        <dbReference type="ARBA" id="ARBA00030248"/>
    </source>
</evidence>
<evidence type="ECO:0000256" key="8">
    <source>
        <dbReference type="ARBA" id="ARBA00048744"/>
    </source>
</evidence>
<evidence type="ECO:0000256" key="3">
    <source>
        <dbReference type="ARBA" id="ARBA00022679"/>
    </source>
</evidence>
<dbReference type="PROSITE" id="PS50522">
    <property type="entry name" value="RDRP_PHAGE"/>
    <property type="match status" value="1"/>
</dbReference>
<dbReference type="InterPro" id="IPR043502">
    <property type="entry name" value="DNA/RNA_pol_sf"/>
</dbReference>
<dbReference type="GO" id="GO:0046872">
    <property type="term" value="F:metal ion binding"/>
    <property type="evidence" value="ECO:0007669"/>
    <property type="project" value="UniProtKB-KW"/>
</dbReference>
<dbReference type="GO" id="GO:0003968">
    <property type="term" value="F:RNA-directed RNA polymerase activity"/>
    <property type="evidence" value="ECO:0007669"/>
    <property type="project" value="UniProtKB-KW"/>
</dbReference>
<evidence type="ECO:0000256" key="1">
    <source>
        <dbReference type="ARBA" id="ARBA00012494"/>
    </source>
</evidence>
<comment type="cofactor">
    <cofactor evidence="9">
        <name>Mg(2+)</name>
        <dbReference type="ChEBI" id="CHEBI:18420"/>
    </cofactor>
    <text evidence="9">Binds 2 Mg(2+) per subunit.</text>
</comment>
<evidence type="ECO:0000256" key="2">
    <source>
        <dbReference type="ARBA" id="ARBA00022484"/>
    </source>
</evidence>
<keyword evidence="4" id="KW-0548">Nucleotidyltransferase</keyword>
<dbReference type="EMBL" id="MN033272">
    <property type="protein sequence ID" value="QDH87300.1"/>
    <property type="molecule type" value="Genomic_RNA"/>
</dbReference>
<dbReference type="EC" id="2.7.7.48" evidence="1"/>
<keyword evidence="9" id="KW-0479">Metal-binding</keyword>
<sequence length="607" mass="68248">MDKKRPCPSRGMYRHNKCIATSSAAGLFKALGTSFGQQAAGLLERGDFASLLSVNVDPLTYDCADLFRDDYLVAEMMSKFPNFDVGIDREAVAMEKFRMSERVCSEANQRLLSLYGTASTTVSATSFLWTARRKIERLLGPFLWDEAEQYFGFGPGSTTSLKRKRGDAYFKYGACKPHVTRECMVLGLTAVKREPRWFCHLAGFSGEPSVDVVEELSSRIRPEDIFTIVPGNHVITVPKNAKTDRVIAKEPDLNMYLQKGIGGVIRRRLKRCQIDLDDQTRNQQLAREGSETGMLCTLDLSAASDTVAMQLVRELLPPDWVEAIELCRSPQGVLPDGSVITYQKVSSMGNGFTFELEALIFWALVQSVVDYSTTMERRVAVYGDDLIFSVDCYTSVVELLSICGFSVNAKKSFHTGKFRESCGKHYFSGRDVTPFYIRESVETPERLIWLANSIRRHARKGMTFGLDGRYEEMYLSVVQALPPFWRKPRIPDSLGDIALIGDFDEIRPKKAKNGLAGYIGLGAARKSSSFLPEDVPILIKALEAVHRREFLSVDVLLEKAHKKERSSVTTLEVNNPRRTDTWRVVKPVSEQWESFGPWLHVTASQPE</sequence>
<keyword evidence="6" id="KW-0693">Viral RNA replication</keyword>
<evidence type="ECO:0000256" key="9">
    <source>
        <dbReference type="PIRSR" id="PIRSR605093-1"/>
    </source>
</evidence>
<evidence type="ECO:0000313" key="11">
    <source>
        <dbReference type="EMBL" id="QDH87300.1"/>
    </source>
</evidence>
<evidence type="ECO:0000256" key="4">
    <source>
        <dbReference type="ARBA" id="ARBA00022695"/>
    </source>
</evidence>
<keyword evidence="9" id="KW-0460">Magnesium</keyword>
<reference evidence="11" key="1">
    <citation type="submission" date="2019-05" db="EMBL/GenBank/DDBJ databases">
        <title>Metatranscriptomic reconstruction reveals RNA viruses with the potential to shape carbon cycling in soil.</title>
        <authorList>
            <person name="Starr E.P."/>
            <person name="Nuccio E."/>
            <person name="Pett-Ridge J."/>
            <person name="Banfield J.F."/>
            <person name="Firestone M.K."/>
        </authorList>
    </citation>
    <scope>NUCLEOTIDE SEQUENCE</scope>
    <source>
        <strain evidence="11">H4_Bulk_Litter_23_scaffold_362</strain>
    </source>
</reference>
<dbReference type="SUPFAM" id="SSF56672">
    <property type="entry name" value="DNA/RNA polymerases"/>
    <property type="match status" value="1"/>
</dbReference>
<evidence type="ECO:0000256" key="6">
    <source>
        <dbReference type="ARBA" id="ARBA00022953"/>
    </source>
</evidence>
<dbReference type="GO" id="GO:0000166">
    <property type="term" value="F:nucleotide binding"/>
    <property type="evidence" value="ECO:0007669"/>
    <property type="project" value="UniProtKB-KW"/>
</dbReference>
<evidence type="ECO:0000259" key="10">
    <source>
        <dbReference type="PROSITE" id="PS50522"/>
    </source>
</evidence>
<evidence type="ECO:0000256" key="5">
    <source>
        <dbReference type="ARBA" id="ARBA00022741"/>
    </source>
</evidence>
<accession>A0A514D111</accession>
<proteinExistence type="predicted"/>
<feature type="binding site" evidence="9">
    <location>
        <position position="385"/>
    </location>
    <ligand>
        <name>Mg(2+)</name>
        <dbReference type="ChEBI" id="CHEBI:18420"/>
        <label>2</label>
    </ligand>
</feature>